<keyword evidence="5 6" id="KW-0472">Membrane</keyword>
<sequence>MSPTSATHTLLTLAGEVALLLWSIQVVTAAVTRAFGSRLRHLLATGLASRWRAFSAGLLVTTGLQSSTATAMMISSLSGAGAVALVPALAMMLGANIGTTLIVQIMTFDFSYVVPLFLLVGLTTIKRGRSLLLRECGQAAMGLGLMLLTLHLLQATMRPVEHSEILRSLLASLSQDSLMTLLLAALLAWAAHSSVAAILFVMSLAGAGVIGIETTLTMVLGCNLGSALNPCLQAFGREPAAQRAPLGNLANRLLGCVIGLMLLPLLAAAFGKSGLRPSEVAATFHLLFNIVMAALFLGALPWLAALLKRLLPEQADAADPSQPRYLDEAALKTPALALANASREVLRMADVVEEMLHGSQAAFGLDDAHKVAETCRADDVLDALYNRIQLYVGAIDHRALDDGERQRLMSVLALAINLEHIGDIVDKNLMEMAAKRIKDQRRLPETALRRIEDMHESLCAHLRLAIAVFISGDEDAAMRLVREKEMFRELEREATLRHVDEMRSGRPERIIVSAFQLDVTRDLKRI</sequence>
<feature type="transmembrane region" description="Helical" evidence="6">
    <location>
        <begin position="177"/>
        <end position="201"/>
    </location>
</feature>
<evidence type="ECO:0000256" key="3">
    <source>
        <dbReference type="ARBA" id="ARBA00022692"/>
    </source>
</evidence>
<comment type="subcellular location">
    <subcellularLocation>
        <location evidence="1">Cell membrane</location>
        <topology evidence="1">Multi-pass membrane protein</topology>
    </subcellularLocation>
</comment>
<dbReference type="NCBIfam" id="NF037997">
    <property type="entry name" value="Na_Pi_symport"/>
    <property type="match status" value="1"/>
</dbReference>
<dbReference type="Proteomes" id="UP000236743">
    <property type="component" value="Unassembled WGS sequence"/>
</dbReference>
<evidence type="ECO:0000256" key="5">
    <source>
        <dbReference type="ARBA" id="ARBA00023136"/>
    </source>
</evidence>
<feature type="transmembrane region" description="Helical" evidence="6">
    <location>
        <begin position="282"/>
        <end position="304"/>
    </location>
</feature>
<evidence type="ECO:0000256" key="4">
    <source>
        <dbReference type="ARBA" id="ARBA00022989"/>
    </source>
</evidence>
<accession>A0A1H6CPD6</accession>
<gene>
    <name evidence="8" type="ORF">SAMN04488115_111147</name>
</gene>
<dbReference type="PANTHER" id="PTHR10010">
    <property type="entry name" value="SOLUTE CARRIER FAMILY 34 SODIUM PHOSPHATE , MEMBER 2-RELATED"/>
    <property type="match status" value="1"/>
</dbReference>
<feature type="transmembrane region" description="Helical" evidence="6">
    <location>
        <begin position="137"/>
        <end position="157"/>
    </location>
</feature>
<feature type="transmembrane region" description="Helical" evidence="6">
    <location>
        <begin position="253"/>
        <end position="270"/>
    </location>
</feature>
<evidence type="ECO:0000313" key="9">
    <source>
        <dbReference type="Proteomes" id="UP000236743"/>
    </source>
</evidence>
<dbReference type="EMBL" id="FNUY01000011">
    <property type="protein sequence ID" value="SEG74850.1"/>
    <property type="molecule type" value="Genomic_DNA"/>
</dbReference>
<dbReference type="InterPro" id="IPR038078">
    <property type="entry name" value="PhoU-like_sf"/>
</dbReference>
<dbReference type="InterPro" id="IPR003841">
    <property type="entry name" value="Na/Pi_transpt"/>
</dbReference>
<dbReference type="GO" id="GO:0005886">
    <property type="term" value="C:plasma membrane"/>
    <property type="evidence" value="ECO:0007669"/>
    <property type="project" value="UniProtKB-SubCell"/>
</dbReference>
<dbReference type="GO" id="GO:0005436">
    <property type="term" value="F:sodium:phosphate symporter activity"/>
    <property type="evidence" value="ECO:0007669"/>
    <property type="project" value="InterPro"/>
</dbReference>
<evidence type="ECO:0000313" key="8">
    <source>
        <dbReference type="EMBL" id="SEG74850.1"/>
    </source>
</evidence>
<dbReference type="PANTHER" id="PTHR10010:SF46">
    <property type="entry name" value="SODIUM-DEPENDENT PHOSPHATE TRANSPORT PROTEIN 2B"/>
    <property type="match status" value="1"/>
</dbReference>
<reference evidence="8 9" key="1">
    <citation type="submission" date="2016-10" db="EMBL/GenBank/DDBJ databases">
        <authorList>
            <person name="de Groot N.N."/>
        </authorList>
    </citation>
    <scope>NUCLEOTIDE SEQUENCE [LARGE SCALE GENOMIC DNA]</scope>
    <source>
        <strain evidence="8 9">DSM 26656</strain>
    </source>
</reference>
<organism evidence="8 9">
    <name type="scientific">Bosea lathyri</name>
    <dbReference type="NCBI Taxonomy" id="1036778"/>
    <lineage>
        <taxon>Bacteria</taxon>
        <taxon>Pseudomonadati</taxon>
        <taxon>Pseudomonadota</taxon>
        <taxon>Alphaproteobacteria</taxon>
        <taxon>Hyphomicrobiales</taxon>
        <taxon>Boseaceae</taxon>
        <taxon>Bosea</taxon>
    </lineage>
</organism>
<dbReference type="RefSeq" id="WP_244595731.1">
    <property type="nucleotide sequence ID" value="NZ_FNUY01000011.1"/>
</dbReference>
<dbReference type="SUPFAM" id="SSF109755">
    <property type="entry name" value="PhoU-like"/>
    <property type="match status" value="1"/>
</dbReference>
<feature type="domain" description="PhoU" evidence="7">
    <location>
        <begin position="345"/>
        <end position="425"/>
    </location>
</feature>
<dbReference type="Pfam" id="PF02690">
    <property type="entry name" value="Na_Pi_cotrans"/>
    <property type="match status" value="2"/>
</dbReference>
<dbReference type="Gene3D" id="1.20.58.220">
    <property type="entry name" value="Phosphate transport system protein phou homolog 2, domain 2"/>
    <property type="match status" value="1"/>
</dbReference>
<evidence type="ECO:0000256" key="2">
    <source>
        <dbReference type="ARBA" id="ARBA00022475"/>
    </source>
</evidence>
<feature type="transmembrane region" description="Helical" evidence="6">
    <location>
        <begin position="101"/>
        <end position="125"/>
    </location>
</feature>
<dbReference type="GO" id="GO:0044341">
    <property type="term" value="P:sodium-dependent phosphate transport"/>
    <property type="evidence" value="ECO:0007669"/>
    <property type="project" value="InterPro"/>
</dbReference>
<evidence type="ECO:0000256" key="1">
    <source>
        <dbReference type="ARBA" id="ARBA00004651"/>
    </source>
</evidence>
<keyword evidence="3 6" id="KW-0812">Transmembrane</keyword>
<protein>
    <submittedName>
        <fullName evidence="8">Phosphate:Na+ symporter</fullName>
    </submittedName>
</protein>
<dbReference type="Pfam" id="PF01895">
    <property type="entry name" value="PhoU"/>
    <property type="match status" value="1"/>
</dbReference>
<feature type="transmembrane region" description="Helical" evidence="6">
    <location>
        <begin position="72"/>
        <end position="95"/>
    </location>
</feature>
<keyword evidence="9" id="KW-1185">Reference proteome</keyword>
<dbReference type="InterPro" id="IPR026022">
    <property type="entry name" value="PhoU_dom"/>
</dbReference>
<proteinExistence type="predicted"/>
<name>A0A1H6CPD6_9HYPH</name>
<evidence type="ECO:0000259" key="7">
    <source>
        <dbReference type="Pfam" id="PF01895"/>
    </source>
</evidence>
<keyword evidence="2" id="KW-1003">Cell membrane</keyword>
<keyword evidence="4 6" id="KW-1133">Transmembrane helix</keyword>
<dbReference type="AlphaFoldDB" id="A0A1H6CPD6"/>
<evidence type="ECO:0000256" key="6">
    <source>
        <dbReference type="SAM" id="Phobius"/>
    </source>
</evidence>